<dbReference type="InterPro" id="IPR023210">
    <property type="entry name" value="NADP_OxRdtase_dom"/>
</dbReference>
<dbReference type="PANTHER" id="PTHR43312">
    <property type="entry name" value="D-THREO-ALDOSE 1-DEHYDROGENASE"/>
    <property type="match status" value="1"/>
</dbReference>
<dbReference type="AlphaFoldDB" id="A0A8E3B6E6"/>
<reference evidence="2 3" key="1">
    <citation type="submission" date="2018-05" db="EMBL/GenBank/DDBJ databases">
        <title>Genomic Encyclopedia of Type Strains, Phase IV (KMG-IV): sequencing the most valuable type-strain genomes for metagenomic binning, comparative biology and taxonomic classification.</title>
        <authorList>
            <person name="Goeker M."/>
        </authorList>
    </citation>
    <scope>NUCLEOTIDE SEQUENCE [LARGE SCALE GENOMIC DNA]</scope>
    <source>
        <strain evidence="2 3">DSM 2626</strain>
    </source>
</reference>
<feature type="domain" description="NADP-dependent oxidoreductase" evidence="1">
    <location>
        <begin position="25"/>
        <end position="277"/>
    </location>
</feature>
<dbReference type="Pfam" id="PF00248">
    <property type="entry name" value="Aldo_ket_red"/>
    <property type="match status" value="1"/>
</dbReference>
<proteinExistence type="predicted"/>
<name>A0A8E3B6E6_RHILI</name>
<protein>
    <submittedName>
        <fullName evidence="2">Aryl-alcohol dehydrogenase-like predicted oxidoreductase</fullName>
    </submittedName>
</protein>
<dbReference type="InterPro" id="IPR036812">
    <property type="entry name" value="NAD(P)_OxRdtase_dom_sf"/>
</dbReference>
<comment type="caution">
    <text evidence="2">The sequence shown here is derived from an EMBL/GenBank/DDBJ whole genome shotgun (WGS) entry which is preliminary data.</text>
</comment>
<dbReference type="GeneID" id="61049842"/>
<dbReference type="EMBL" id="QGGH01000001">
    <property type="protein sequence ID" value="PWJ93816.1"/>
    <property type="molecule type" value="Genomic_DNA"/>
</dbReference>
<dbReference type="PANTHER" id="PTHR43312:SF1">
    <property type="entry name" value="NADP-DEPENDENT OXIDOREDUCTASE DOMAIN-CONTAINING PROTEIN"/>
    <property type="match status" value="1"/>
</dbReference>
<dbReference type="Proteomes" id="UP000245631">
    <property type="component" value="Unassembled WGS sequence"/>
</dbReference>
<accession>A0A8E3B6E6</accession>
<dbReference type="RefSeq" id="WP_245951618.1">
    <property type="nucleotide sequence ID" value="NZ_QGGH01000001.1"/>
</dbReference>
<sequence>MPETPGQSAMLTRNIPSSGEPLPVVGCGTWQTFDSGTSPTELEAPRQVLERLFAAGGSVIDTSPMYGRAEQVAGEVLASLAPGSPRFLATKVWTTGRRAGIKQMEHSFRLLKSDVIDLMQIHNLVDWRTHLPVLKEWKAAGRLRYIGVTHYTDSAHGDLEAVLRSETFDFVQLNYSLLDRAAERRLLPAAQDLGVAVLVNRPLGEGTLIRRLSDRPLPEVARELGCGSWSELALKYIVAHPAVTCIIPATSDPEHMKSNARAGFGDVATDEQRRRISQAL</sequence>
<dbReference type="Gene3D" id="3.20.20.100">
    <property type="entry name" value="NADP-dependent oxidoreductase domain"/>
    <property type="match status" value="1"/>
</dbReference>
<dbReference type="SUPFAM" id="SSF51430">
    <property type="entry name" value="NAD(P)-linked oxidoreductase"/>
    <property type="match status" value="1"/>
</dbReference>
<evidence type="ECO:0000313" key="2">
    <source>
        <dbReference type="EMBL" id="PWJ93816.1"/>
    </source>
</evidence>
<evidence type="ECO:0000313" key="3">
    <source>
        <dbReference type="Proteomes" id="UP000245631"/>
    </source>
</evidence>
<evidence type="ECO:0000259" key="1">
    <source>
        <dbReference type="Pfam" id="PF00248"/>
    </source>
</evidence>
<dbReference type="CDD" id="cd19095">
    <property type="entry name" value="AKR_PA4992-like"/>
    <property type="match status" value="1"/>
</dbReference>
<organism evidence="2 3">
    <name type="scientific">Rhizobium loti</name>
    <name type="common">Mesorhizobium loti</name>
    <dbReference type="NCBI Taxonomy" id="381"/>
    <lineage>
        <taxon>Bacteria</taxon>
        <taxon>Pseudomonadati</taxon>
        <taxon>Pseudomonadota</taxon>
        <taxon>Alphaproteobacteria</taxon>
        <taxon>Hyphomicrobiales</taxon>
        <taxon>Phyllobacteriaceae</taxon>
        <taxon>Mesorhizobium</taxon>
    </lineage>
</organism>
<gene>
    <name evidence="2" type="ORF">C8D77_101496</name>
</gene>
<dbReference type="InterPro" id="IPR053135">
    <property type="entry name" value="AKR2_Oxidoreductase"/>
</dbReference>